<dbReference type="InterPro" id="IPR029061">
    <property type="entry name" value="THDP-binding"/>
</dbReference>
<accession>A0ABZ2KMF4</accession>
<dbReference type="InterPro" id="IPR033247">
    <property type="entry name" value="Transketolase_fam"/>
</dbReference>
<dbReference type="PANTHER" id="PTHR43522">
    <property type="entry name" value="TRANSKETOLASE"/>
    <property type="match status" value="1"/>
</dbReference>
<comment type="catalytic activity">
    <reaction evidence="9">
        <text>D-sedoheptulose 7-phosphate + D-glyceraldehyde 3-phosphate = aldehydo-D-ribose 5-phosphate + D-xylulose 5-phosphate</text>
        <dbReference type="Rhea" id="RHEA:10508"/>
        <dbReference type="ChEBI" id="CHEBI:57483"/>
        <dbReference type="ChEBI" id="CHEBI:57737"/>
        <dbReference type="ChEBI" id="CHEBI:58273"/>
        <dbReference type="ChEBI" id="CHEBI:59776"/>
        <dbReference type="EC" id="2.2.1.1"/>
    </reaction>
</comment>
<dbReference type="NCBIfam" id="TIGR00232">
    <property type="entry name" value="tktlase_bact"/>
    <property type="match status" value="1"/>
</dbReference>
<evidence type="ECO:0000256" key="4">
    <source>
        <dbReference type="ARBA" id="ARBA00013152"/>
    </source>
</evidence>
<dbReference type="SUPFAM" id="SSF52922">
    <property type="entry name" value="TK C-terminal domain-like"/>
    <property type="match status" value="1"/>
</dbReference>
<evidence type="ECO:0000256" key="2">
    <source>
        <dbReference type="ARBA" id="ARBA00001964"/>
    </source>
</evidence>
<dbReference type="InterPro" id="IPR055152">
    <property type="entry name" value="Transketolase-like_C_2"/>
</dbReference>
<feature type="domain" description="Transketolase-like pyrimidine-binding" evidence="11">
    <location>
        <begin position="353"/>
        <end position="525"/>
    </location>
</feature>
<evidence type="ECO:0000256" key="7">
    <source>
        <dbReference type="ARBA" id="ARBA00022842"/>
    </source>
</evidence>
<protein>
    <recommendedName>
        <fullName evidence="4 10">Transketolase</fullName>
        <ecNumber evidence="4 10">2.2.1.1</ecNumber>
    </recommendedName>
</protein>
<dbReference type="Gene3D" id="3.40.50.920">
    <property type="match status" value="1"/>
</dbReference>
<dbReference type="SUPFAM" id="SSF52518">
    <property type="entry name" value="Thiamin diphosphate-binding fold (THDP-binding)"/>
    <property type="match status" value="2"/>
</dbReference>
<dbReference type="RefSeq" id="WP_394849479.1">
    <property type="nucleotide sequence ID" value="NZ_CP089982.1"/>
</dbReference>
<dbReference type="EMBL" id="CP089982">
    <property type="protein sequence ID" value="WXA98857.1"/>
    <property type="molecule type" value="Genomic_DNA"/>
</dbReference>
<dbReference type="CDD" id="cd07033">
    <property type="entry name" value="TPP_PYR_DXS_TK_like"/>
    <property type="match status" value="1"/>
</dbReference>
<evidence type="ECO:0000256" key="8">
    <source>
        <dbReference type="ARBA" id="ARBA00023052"/>
    </source>
</evidence>
<dbReference type="GO" id="GO:0004802">
    <property type="term" value="F:transketolase activity"/>
    <property type="evidence" value="ECO:0007669"/>
    <property type="project" value="UniProtKB-EC"/>
</dbReference>
<dbReference type="InterPro" id="IPR009014">
    <property type="entry name" value="Transketo_C/PFOR_II"/>
</dbReference>
<evidence type="ECO:0000256" key="5">
    <source>
        <dbReference type="ARBA" id="ARBA00022679"/>
    </source>
</evidence>
<organism evidence="12 13">
    <name type="scientific">Pendulispora brunnea</name>
    <dbReference type="NCBI Taxonomy" id="2905690"/>
    <lineage>
        <taxon>Bacteria</taxon>
        <taxon>Pseudomonadati</taxon>
        <taxon>Myxococcota</taxon>
        <taxon>Myxococcia</taxon>
        <taxon>Myxococcales</taxon>
        <taxon>Sorangiineae</taxon>
        <taxon>Pendulisporaceae</taxon>
        <taxon>Pendulispora</taxon>
    </lineage>
</organism>
<gene>
    <name evidence="12" type="primary">tkt</name>
    <name evidence="12" type="ORF">LZC95_18790</name>
</gene>
<dbReference type="Pfam" id="PF22613">
    <property type="entry name" value="Transketolase_C_1"/>
    <property type="match status" value="1"/>
</dbReference>
<name>A0ABZ2KMF4_9BACT</name>
<dbReference type="Proteomes" id="UP001379533">
    <property type="component" value="Chromosome"/>
</dbReference>
<evidence type="ECO:0000256" key="9">
    <source>
        <dbReference type="ARBA" id="ARBA00049473"/>
    </source>
</evidence>
<proteinExistence type="inferred from homology"/>
<dbReference type="InterPro" id="IPR005475">
    <property type="entry name" value="Transketolase-like_Pyr-bd"/>
</dbReference>
<dbReference type="InterPro" id="IPR005474">
    <property type="entry name" value="Transketolase_N"/>
</dbReference>
<comment type="cofactor">
    <cofactor evidence="2">
        <name>thiamine diphosphate</name>
        <dbReference type="ChEBI" id="CHEBI:58937"/>
    </cofactor>
</comment>
<evidence type="ECO:0000313" key="12">
    <source>
        <dbReference type="EMBL" id="WXA98857.1"/>
    </source>
</evidence>
<evidence type="ECO:0000256" key="10">
    <source>
        <dbReference type="NCBIfam" id="TIGR00232"/>
    </source>
</evidence>
<dbReference type="Pfam" id="PF02779">
    <property type="entry name" value="Transket_pyr"/>
    <property type="match status" value="1"/>
</dbReference>
<evidence type="ECO:0000256" key="6">
    <source>
        <dbReference type="ARBA" id="ARBA00022723"/>
    </source>
</evidence>
<comment type="cofactor">
    <cofactor evidence="1">
        <name>Mg(2+)</name>
        <dbReference type="ChEBI" id="CHEBI:18420"/>
    </cofactor>
</comment>
<sequence>MPRDYDPKAALLSINTIKTLAMDAVQKANSGHPGTPMGLAEIAFEIWTGYLRYDPKDPHWIGRDRFVLSNGHASMLLYSMLHLAGFDLPLKELENFRQWDSKTPGHPESHLTVGVETTTGPLGQGVGNAVGFALAAKLHQARFGEPFNDVRVYAIAGDGDLMEGVSGEASSIAGHLGLDNLILFYDDNKITIEGETSLAYSEDAGKRYEAYGWFVQHIDGHDRAQIRAAIDRARAEKGRPSFIVARTHIANGAPNAHDTAEAHGAPLGEEEIAATKKGLGWDYPKFTVPEEVRALFAQRATDNTAEHQAWNTRYDAWRKANDALAKQLDAFLAKEVPADLYEQLLKALPEKEDATRNISNAIQQTVAKLVPSLIGGSADLAPSTKTLIKGSAGVAKGQFEGRNMHFGIREHGMGSVCNGMALFGGIIPYGATFLIFSDYMRPSVRLSALMEQQALWIYTHDSVMLGEDGPTHQPIEQNFALRLIPNLFFVRPADALETAAAWTLALQRRHGPTAFALSRQKLPKIARDANFDPKNVLRGLYTAQEASGGKPDLILVASGSELHLATGARERLEKAGRKVRVVSAFCLEQFHAQDAAYREALLPRGVKKVSIEAGRSEPWRAILGDDSLNLGIDRFGASAPDKVLAEKFGLTVDAVTKSVEGWLK</sequence>
<keyword evidence="13" id="KW-1185">Reference proteome</keyword>
<keyword evidence="6" id="KW-0479">Metal-binding</keyword>
<dbReference type="Gene3D" id="3.40.50.970">
    <property type="match status" value="2"/>
</dbReference>
<dbReference type="EC" id="2.2.1.1" evidence="4 10"/>
<evidence type="ECO:0000256" key="1">
    <source>
        <dbReference type="ARBA" id="ARBA00001946"/>
    </source>
</evidence>
<dbReference type="PANTHER" id="PTHR43522:SF2">
    <property type="entry name" value="TRANSKETOLASE 1-RELATED"/>
    <property type="match status" value="1"/>
</dbReference>
<reference evidence="12 13" key="1">
    <citation type="submission" date="2021-12" db="EMBL/GenBank/DDBJ databases">
        <title>Discovery of the Pendulisporaceae a myxobacterial family with distinct sporulation behavior and unique specialized metabolism.</title>
        <authorList>
            <person name="Garcia R."/>
            <person name="Popoff A."/>
            <person name="Bader C.D."/>
            <person name="Loehr J."/>
            <person name="Walesch S."/>
            <person name="Walt C."/>
            <person name="Boldt J."/>
            <person name="Bunk B."/>
            <person name="Haeckl F.J.F.P.J."/>
            <person name="Gunesch A.P."/>
            <person name="Birkelbach J."/>
            <person name="Nuebel U."/>
            <person name="Pietschmann T."/>
            <person name="Bach T."/>
            <person name="Mueller R."/>
        </authorList>
    </citation>
    <scope>NUCLEOTIDE SEQUENCE [LARGE SCALE GENOMIC DNA]</scope>
    <source>
        <strain evidence="12 13">MSr12523</strain>
    </source>
</reference>
<dbReference type="SMART" id="SM00861">
    <property type="entry name" value="Transket_pyr"/>
    <property type="match status" value="1"/>
</dbReference>
<keyword evidence="8" id="KW-0786">Thiamine pyrophosphate</keyword>
<evidence type="ECO:0000256" key="3">
    <source>
        <dbReference type="ARBA" id="ARBA00007131"/>
    </source>
</evidence>
<evidence type="ECO:0000259" key="11">
    <source>
        <dbReference type="SMART" id="SM00861"/>
    </source>
</evidence>
<dbReference type="Pfam" id="PF00456">
    <property type="entry name" value="Transketolase_N"/>
    <property type="match status" value="1"/>
</dbReference>
<comment type="similarity">
    <text evidence="3">Belongs to the transketolase family.</text>
</comment>
<evidence type="ECO:0000313" key="13">
    <source>
        <dbReference type="Proteomes" id="UP001379533"/>
    </source>
</evidence>
<dbReference type="InterPro" id="IPR005478">
    <property type="entry name" value="Transketolase_bac-like"/>
</dbReference>
<keyword evidence="7" id="KW-0460">Magnesium</keyword>
<dbReference type="CDD" id="cd02012">
    <property type="entry name" value="TPP_TK"/>
    <property type="match status" value="1"/>
</dbReference>
<keyword evidence="5 12" id="KW-0808">Transferase</keyword>